<sequence>MRMACPMGHRQRSTYIPPSSYRYCFRVFSLAAVEAIQLATGTCLSSWGSITNCTFMYRYWMEKALYSFEKKNVCDGPSLPKGGITGMTREREGRFLRKLFYYATCSTSENAEAVDVAHPYLGPWVYWIEEFFTFE</sequence>
<organism evidence="1 2">
    <name type="scientific">Caerostris darwini</name>
    <dbReference type="NCBI Taxonomy" id="1538125"/>
    <lineage>
        <taxon>Eukaryota</taxon>
        <taxon>Metazoa</taxon>
        <taxon>Ecdysozoa</taxon>
        <taxon>Arthropoda</taxon>
        <taxon>Chelicerata</taxon>
        <taxon>Arachnida</taxon>
        <taxon>Araneae</taxon>
        <taxon>Araneomorphae</taxon>
        <taxon>Entelegynae</taxon>
        <taxon>Araneoidea</taxon>
        <taxon>Araneidae</taxon>
        <taxon>Caerostris</taxon>
    </lineage>
</organism>
<dbReference type="Proteomes" id="UP001054837">
    <property type="component" value="Unassembled WGS sequence"/>
</dbReference>
<name>A0AAV4QGC1_9ARAC</name>
<accession>A0AAV4QGC1</accession>
<dbReference type="AlphaFoldDB" id="A0AAV4QGC1"/>
<evidence type="ECO:0000313" key="1">
    <source>
        <dbReference type="EMBL" id="GIY08347.1"/>
    </source>
</evidence>
<gene>
    <name evidence="1" type="ORF">CDAR_556901</name>
</gene>
<evidence type="ECO:0000313" key="2">
    <source>
        <dbReference type="Proteomes" id="UP001054837"/>
    </source>
</evidence>
<comment type="caution">
    <text evidence="1">The sequence shown here is derived from an EMBL/GenBank/DDBJ whole genome shotgun (WGS) entry which is preliminary data.</text>
</comment>
<proteinExistence type="predicted"/>
<keyword evidence="2" id="KW-1185">Reference proteome</keyword>
<dbReference type="EMBL" id="BPLQ01004489">
    <property type="protein sequence ID" value="GIY08347.1"/>
    <property type="molecule type" value="Genomic_DNA"/>
</dbReference>
<reference evidence="1 2" key="1">
    <citation type="submission" date="2021-06" db="EMBL/GenBank/DDBJ databases">
        <title>Caerostris darwini draft genome.</title>
        <authorList>
            <person name="Kono N."/>
            <person name="Arakawa K."/>
        </authorList>
    </citation>
    <scope>NUCLEOTIDE SEQUENCE [LARGE SCALE GENOMIC DNA]</scope>
</reference>
<protein>
    <submittedName>
        <fullName evidence="1">Uncharacterized protein</fullName>
    </submittedName>
</protein>